<gene>
    <name evidence="1" type="ORF">S01H1_20564</name>
</gene>
<feature type="non-terminal residue" evidence="1">
    <location>
        <position position="1"/>
    </location>
</feature>
<sequence length="75" mass="8506">ALVPGCVVRTSTCTHDSTEVWVEDEGAEMYERLKGNLEHKETDLEVLEHLVKKLYKGDENRVKNIIDNAYNLSAS</sequence>
<reference evidence="1" key="1">
    <citation type="journal article" date="2014" name="Front. Microbiol.">
        <title>High frequency of phylogenetically diverse reductive dehalogenase-homologous genes in deep subseafloor sedimentary metagenomes.</title>
        <authorList>
            <person name="Kawai M."/>
            <person name="Futagami T."/>
            <person name="Toyoda A."/>
            <person name="Takaki Y."/>
            <person name="Nishi S."/>
            <person name="Hori S."/>
            <person name="Arai W."/>
            <person name="Tsubouchi T."/>
            <person name="Morono Y."/>
            <person name="Uchiyama I."/>
            <person name="Ito T."/>
            <person name="Fujiyama A."/>
            <person name="Inagaki F."/>
            <person name="Takami H."/>
        </authorList>
    </citation>
    <scope>NUCLEOTIDE SEQUENCE</scope>
    <source>
        <strain evidence="1">Expedition CK06-06</strain>
    </source>
</reference>
<dbReference type="AlphaFoldDB" id="X0TJ07"/>
<name>X0TJ07_9ZZZZ</name>
<accession>X0TJ07</accession>
<proteinExistence type="predicted"/>
<protein>
    <submittedName>
        <fullName evidence="1">Uncharacterized protein</fullName>
    </submittedName>
</protein>
<organism evidence="1">
    <name type="scientific">marine sediment metagenome</name>
    <dbReference type="NCBI Taxonomy" id="412755"/>
    <lineage>
        <taxon>unclassified sequences</taxon>
        <taxon>metagenomes</taxon>
        <taxon>ecological metagenomes</taxon>
    </lineage>
</organism>
<comment type="caution">
    <text evidence="1">The sequence shown here is derived from an EMBL/GenBank/DDBJ whole genome shotgun (WGS) entry which is preliminary data.</text>
</comment>
<dbReference type="EMBL" id="BARS01011272">
    <property type="protein sequence ID" value="GAF88142.1"/>
    <property type="molecule type" value="Genomic_DNA"/>
</dbReference>
<evidence type="ECO:0000313" key="1">
    <source>
        <dbReference type="EMBL" id="GAF88142.1"/>
    </source>
</evidence>